<dbReference type="SMART" id="SM00387">
    <property type="entry name" value="HATPase_c"/>
    <property type="match status" value="1"/>
</dbReference>
<comment type="caution">
    <text evidence="15">The sequence shown here is derived from an EMBL/GenBank/DDBJ whole genome shotgun (WGS) entry which is preliminary data.</text>
</comment>
<dbReference type="SUPFAM" id="SSF55874">
    <property type="entry name" value="ATPase domain of HSP90 chaperone/DNA topoisomerase II/histidine kinase"/>
    <property type="match status" value="1"/>
</dbReference>
<evidence type="ECO:0000259" key="13">
    <source>
        <dbReference type="PROSITE" id="PS50109"/>
    </source>
</evidence>
<feature type="domain" description="Histidine kinase" evidence="13">
    <location>
        <begin position="250"/>
        <end position="462"/>
    </location>
</feature>
<organism evidence="15 16">
    <name type="scientific">Oceanospirillum linum</name>
    <dbReference type="NCBI Taxonomy" id="966"/>
    <lineage>
        <taxon>Bacteria</taxon>
        <taxon>Pseudomonadati</taxon>
        <taxon>Pseudomonadota</taxon>
        <taxon>Gammaproteobacteria</taxon>
        <taxon>Oceanospirillales</taxon>
        <taxon>Oceanospirillaceae</taxon>
        <taxon>Oceanospirillum</taxon>
    </lineage>
</organism>
<dbReference type="InterPro" id="IPR003594">
    <property type="entry name" value="HATPase_dom"/>
</dbReference>
<dbReference type="AlphaFoldDB" id="A0A1T1H9P7"/>
<evidence type="ECO:0000256" key="10">
    <source>
        <dbReference type="ARBA" id="ARBA00022989"/>
    </source>
</evidence>
<keyword evidence="8" id="KW-0418">Kinase</keyword>
<proteinExistence type="predicted"/>
<keyword evidence="6" id="KW-0812">Transmembrane</keyword>
<gene>
    <name evidence="15" type="ORF">BTA35_0211660</name>
</gene>
<dbReference type="Pfam" id="PF02518">
    <property type="entry name" value="HATPase_c"/>
    <property type="match status" value="1"/>
</dbReference>
<evidence type="ECO:0000259" key="14">
    <source>
        <dbReference type="PROSITE" id="PS50885"/>
    </source>
</evidence>
<dbReference type="InterPro" id="IPR005467">
    <property type="entry name" value="His_kinase_dom"/>
</dbReference>
<keyword evidence="10" id="KW-1133">Transmembrane helix</keyword>
<evidence type="ECO:0000256" key="3">
    <source>
        <dbReference type="ARBA" id="ARBA00012438"/>
    </source>
</evidence>
<comment type="catalytic activity">
    <reaction evidence="1">
        <text>ATP + protein L-histidine = ADP + protein N-phospho-L-histidine.</text>
        <dbReference type="EC" id="2.7.13.3"/>
    </reaction>
</comment>
<dbReference type="Gene3D" id="3.30.565.10">
    <property type="entry name" value="Histidine kinase-like ATPase, C-terminal domain"/>
    <property type="match status" value="1"/>
</dbReference>
<dbReference type="CDD" id="cd00082">
    <property type="entry name" value="HisKA"/>
    <property type="match status" value="1"/>
</dbReference>
<dbReference type="PRINTS" id="PR00344">
    <property type="entry name" value="BCTRLSENSOR"/>
</dbReference>
<evidence type="ECO:0000313" key="15">
    <source>
        <dbReference type="EMBL" id="OOV86563.1"/>
    </source>
</evidence>
<feature type="domain" description="HAMP" evidence="14">
    <location>
        <begin position="190"/>
        <end position="242"/>
    </location>
</feature>
<evidence type="ECO:0000256" key="7">
    <source>
        <dbReference type="ARBA" id="ARBA00022741"/>
    </source>
</evidence>
<evidence type="ECO:0000256" key="6">
    <source>
        <dbReference type="ARBA" id="ARBA00022692"/>
    </source>
</evidence>
<reference evidence="15" key="1">
    <citation type="submission" date="2017-02" db="EMBL/GenBank/DDBJ databases">
        <title>Draft Genome Sequence of the Salt Water Bacterium Oceanospirillum linum ATCC 11336.</title>
        <authorList>
            <person name="Trachtenberg A.M."/>
            <person name="Carney J.G."/>
            <person name="Linnane J.D."/>
            <person name="Rheaume B.A."/>
            <person name="Pitts N.L."/>
            <person name="Mykles D.L."/>
            <person name="Maclea K.S."/>
        </authorList>
    </citation>
    <scope>NUCLEOTIDE SEQUENCE [LARGE SCALE GENOMIC DNA]</scope>
    <source>
        <strain evidence="15">ATCC 11336</strain>
    </source>
</reference>
<dbReference type="PROSITE" id="PS50885">
    <property type="entry name" value="HAMP"/>
    <property type="match status" value="1"/>
</dbReference>
<keyword evidence="7" id="KW-0547">Nucleotide-binding</keyword>
<evidence type="ECO:0000256" key="11">
    <source>
        <dbReference type="ARBA" id="ARBA00023012"/>
    </source>
</evidence>
<dbReference type="PANTHER" id="PTHR45436:SF14">
    <property type="entry name" value="SENSOR PROTEIN QSEC"/>
    <property type="match status" value="1"/>
</dbReference>
<dbReference type="Pfam" id="PF08521">
    <property type="entry name" value="2CSK_N"/>
    <property type="match status" value="1"/>
</dbReference>
<name>A0A1T1H9P7_OCELI</name>
<protein>
    <recommendedName>
        <fullName evidence="3">histidine kinase</fullName>
        <ecNumber evidence="3">2.7.13.3</ecNumber>
    </recommendedName>
</protein>
<dbReference type="InterPro" id="IPR003661">
    <property type="entry name" value="HisK_dim/P_dom"/>
</dbReference>
<dbReference type="STRING" id="966.BTA35_0211660"/>
<dbReference type="InterPro" id="IPR036890">
    <property type="entry name" value="HATPase_C_sf"/>
</dbReference>
<keyword evidence="12" id="KW-0472">Membrane</keyword>
<evidence type="ECO:0000256" key="2">
    <source>
        <dbReference type="ARBA" id="ARBA00004141"/>
    </source>
</evidence>
<keyword evidence="4" id="KW-0597">Phosphoprotein</keyword>
<evidence type="ECO:0000256" key="5">
    <source>
        <dbReference type="ARBA" id="ARBA00022679"/>
    </source>
</evidence>
<dbReference type="InterPro" id="IPR003660">
    <property type="entry name" value="HAMP_dom"/>
</dbReference>
<dbReference type="InterPro" id="IPR004358">
    <property type="entry name" value="Sig_transdc_His_kin-like_C"/>
</dbReference>
<comment type="subcellular location">
    <subcellularLocation>
        <location evidence="2">Membrane</location>
        <topology evidence="2">Multi-pass membrane protein</topology>
    </subcellularLocation>
</comment>
<dbReference type="SMART" id="SM00388">
    <property type="entry name" value="HisKA"/>
    <property type="match status" value="1"/>
</dbReference>
<dbReference type="SUPFAM" id="SSF47384">
    <property type="entry name" value="Homodimeric domain of signal transducing histidine kinase"/>
    <property type="match status" value="1"/>
</dbReference>
<evidence type="ECO:0000256" key="8">
    <source>
        <dbReference type="ARBA" id="ARBA00022777"/>
    </source>
</evidence>
<dbReference type="InterPro" id="IPR036097">
    <property type="entry name" value="HisK_dim/P_sf"/>
</dbReference>
<dbReference type="PROSITE" id="PS50109">
    <property type="entry name" value="HIS_KIN"/>
    <property type="match status" value="1"/>
</dbReference>
<evidence type="ECO:0000313" key="16">
    <source>
        <dbReference type="Proteomes" id="UP000190064"/>
    </source>
</evidence>
<keyword evidence="16" id="KW-1185">Reference proteome</keyword>
<dbReference type="InterPro" id="IPR050428">
    <property type="entry name" value="TCS_sensor_his_kinase"/>
</dbReference>
<dbReference type="EC" id="2.7.13.3" evidence="3"/>
<evidence type="ECO:0000256" key="12">
    <source>
        <dbReference type="ARBA" id="ARBA00023136"/>
    </source>
</evidence>
<dbReference type="EMBL" id="MTSD02000005">
    <property type="protein sequence ID" value="OOV86563.1"/>
    <property type="molecule type" value="Genomic_DNA"/>
</dbReference>
<dbReference type="RefSeq" id="WP_078320009.1">
    <property type="nucleotide sequence ID" value="NZ_FXTS01000006.1"/>
</dbReference>
<dbReference type="Gene3D" id="1.10.287.130">
    <property type="match status" value="1"/>
</dbReference>
<evidence type="ECO:0000256" key="4">
    <source>
        <dbReference type="ARBA" id="ARBA00022553"/>
    </source>
</evidence>
<dbReference type="GO" id="GO:0005524">
    <property type="term" value="F:ATP binding"/>
    <property type="evidence" value="ECO:0007669"/>
    <property type="project" value="UniProtKB-KW"/>
</dbReference>
<dbReference type="InterPro" id="IPR013727">
    <property type="entry name" value="2CSK_N"/>
</dbReference>
<dbReference type="Proteomes" id="UP000190064">
    <property type="component" value="Unassembled WGS sequence"/>
</dbReference>
<dbReference type="PANTHER" id="PTHR45436">
    <property type="entry name" value="SENSOR HISTIDINE KINASE YKOH"/>
    <property type="match status" value="1"/>
</dbReference>
<keyword evidence="5" id="KW-0808">Transferase</keyword>
<keyword evidence="11" id="KW-0902">Two-component regulatory system</keyword>
<dbReference type="GO" id="GO:0000155">
    <property type="term" value="F:phosphorelay sensor kinase activity"/>
    <property type="evidence" value="ECO:0007669"/>
    <property type="project" value="InterPro"/>
</dbReference>
<keyword evidence="9" id="KW-0067">ATP-binding</keyword>
<dbReference type="GO" id="GO:0005886">
    <property type="term" value="C:plasma membrane"/>
    <property type="evidence" value="ECO:0007669"/>
    <property type="project" value="TreeGrafter"/>
</dbReference>
<sequence>MLPASITKRTLLFVLLLLMTMSSLIGYVSFKDASHEIEEIFDARLAQNARLLQALVLGIHDTQLNNRDEQQLQKAFEAALLEETGSEGHKYESKISYQVRHGHQVIIRSPSSPEKPMASEEVGFSKMTYKDHQWITFTLKTHASSFPFVVSVAERKDVRGELVEKVVIQTLIPELIGIPVLALLLWSAINWGLSPLKELTRLIEGRAPDNLKPIRLKAPPSELQPIQEALNRLLSETETLIAREQRLIADAAHELRTPLAVQKIHADNALQAESESQQKASLKQLNLAVDRSTRIVSQLLTLARLDPGISLQRRVSIDLLKETRSNLAELMPIAWKKKIELSLEADEACLWEAYIEEGMLDVLLQNLISNAVKFSPVKGHIELFLENQKKYFVLTVTDHGSGVEQADLKRLTERFYRSGHESGAGLGLSIVKRITERHNGTLLLQQTSGGGLTVKIRLPKKNQPI</sequence>
<evidence type="ECO:0000256" key="9">
    <source>
        <dbReference type="ARBA" id="ARBA00022840"/>
    </source>
</evidence>
<dbReference type="Pfam" id="PF00512">
    <property type="entry name" value="HisKA"/>
    <property type="match status" value="1"/>
</dbReference>
<evidence type="ECO:0000256" key="1">
    <source>
        <dbReference type="ARBA" id="ARBA00000085"/>
    </source>
</evidence>
<accession>A0A1T1H9P7</accession>